<organism evidence="1">
    <name type="scientific">Kosmotoga arenicorallina</name>
    <dbReference type="NCBI Taxonomy" id="688066"/>
    <lineage>
        <taxon>Bacteria</taxon>
        <taxon>Thermotogati</taxon>
        <taxon>Thermotogota</taxon>
        <taxon>Thermotogae</taxon>
        <taxon>Kosmotogales</taxon>
        <taxon>Kosmotogaceae</taxon>
        <taxon>Kosmotoga</taxon>
    </lineage>
</organism>
<protein>
    <submittedName>
        <fullName evidence="1">Uncharacterized protein</fullName>
    </submittedName>
</protein>
<dbReference type="AlphaFoldDB" id="A0A7C5DVI9"/>
<feature type="non-terminal residue" evidence="1">
    <location>
        <position position="153"/>
    </location>
</feature>
<accession>A0A7C5DVI9</accession>
<sequence>MTENFADYLTFSIAEIDSSGNILFKNSRFKANFGEVSNIFEIMNENIKNIVIDAMKHRYPLTFFGRRHRKIVLSSQEYYTVIFSPAQKGHYIVELQKRNLENIKDELVGEGQRKSNIVRKVEIEFLTILNRFLITRADSFEFIWETGKKLLEY</sequence>
<name>A0A7C5DVI9_9BACT</name>
<dbReference type="EMBL" id="DRTH01000211">
    <property type="protein sequence ID" value="HHF08824.1"/>
    <property type="molecule type" value="Genomic_DNA"/>
</dbReference>
<evidence type="ECO:0000313" key="1">
    <source>
        <dbReference type="EMBL" id="HHF08824.1"/>
    </source>
</evidence>
<reference evidence="1" key="1">
    <citation type="journal article" date="2020" name="mSystems">
        <title>Genome- and Community-Level Interaction Insights into Carbon Utilization and Element Cycling Functions of Hydrothermarchaeota in Hydrothermal Sediment.</title>
        <authorList>
            <person name="Zhou Z."/>
            <person name="Liu Y."/>
            <person name="Xu W."/>
            <person name="Pan J."/>
            <person name="Luo Z.H."/>
            <person name="Li M."/>
        </authorList>
    </citation>
    <scope>NUCLEOTIDE SEQUENCE [LARGE SCALE GENOMIC DNA]</scope>
    <source>
        <strain evidence="1">HyVt-80</strain>
    </source>
</reference>
<gene>
    <name evidence="1" type="ORF">ENL26_03545</name>
</gene>
<proteinExistence type="predicted"/>
<dbReference type="Proteomes" id="UP000886129">
    <property type="component" value="Unassembled WGS sequence"/>
</dbReference>
<comment type="caution">
    <text evidence="1">The sequence shown here is derived from an EMBL/GenBank/DDBJ whole genome shotgun (WGS) entry which is preliminary data.</text>
</comment>